<feature type="domain" description="Amidase" evidence="2">
    <location>
        <begin position="187"/>
        <end position="378"/>
    </location>
</feature>
<dbReference type="EMBL" id="CP058607">
    <property type="protein sequence ID" value="QLG72914.1"/>
    <property type="molecule type" value="Genomic_DNA"/>
</dbReference>
<gene>
    <name evidence="4" type="ORF">HG535_0D06230</name>
</gene>
<dbReference type="RefSeq" id="XP_037144641.1">
    <property type="nucleotide sequence ID" value="XM_037288746.1"/>
</dbReference>
<dbReference type="KEGG" id="zmk:HG535_0D06230"/>
<organism evidence="4 5">
    <name type="scientific">Zygotorulaspora mrakii</name>
    <name type="common">Zygosaccharomyces mrakii</name>
    <dbReference type="NCBI Taxonomy" id="42260"/>
    <lineage>
        <taxon>Eukaryota</taxon>
        <taxon>Fungi</taxon>
        <taxon>Dikarya</taxon>
        <taxon>Ascomycota</taxon>
        <taxon>Saccharomycotina</taxon>
        <taxon>Saccharomycetes</taxon>
        <taxon>Saccharomycetales</taxon>
        <taxon>Saccharomycetaceae</taxon>
        <taxon>Zygotorulaspora</taxon>
    </lineage>
</organism>
<dbReference type="Pfam" id="PF01425">
    <property type="entry name" value="Amidase"/>
    <property type="match status" value="1"/>
</dbReference>
<dbReference type="PANTHER" id="PTHR46310:SF7">
    <property type="entry name" value="AMIDASE 1"/>
    <property type="match status" value="1"/>
</dbReference>
<keyword evidence="1" id="KW-0732">Signal</keyword>
<evidence type="ECO:0000313" key="5">
    <source>
        <dbReference type="Proteomes" id="UP000509704"/>
    </source>
</evidence>
<dbReference type="PANTHER" id="PTHR46310">
    <property type="entry name" value="AMIDASE 1"/>
    <property type="match status" value="1"/>
</dbReference>
<feature type="chain" id="PRO_5028874534" evidence="1">
    <location>
        <begin position="20"/>
        <end position="640"/>
    </location>
</feature>
<dbReference type="InterPro" id="IPR036928">
    <property type="entry name" value="AS_sf"/>
</dbReference>
<protein>
    <submittedName>
        <fullName evidence="4">Uncharacterized protein</fullName>
    </submittedName>
</protein>
<accession>A0A7H9B3E0</accession>
<name>A0A7H9B3E0_ZYGMR</name>
<dbReference type="InterPro" id="IPR023631">
    <property type="entry name" value="Amidase_dom"/>
</dbReference>
<dbReference type="OrthoDB" id="5423360at2759"/>
<evidence type="ECO:0000259" key="2">
    <source>
        <dbReference type="Pfam" id="PF01425"/>
    </source>
</evidence>
<feature type="domain" description="Scytalone dehydratase-like protein Arp1 N-terminal" evidence="3">
    <location>
        <begin position="55"/>
        <end position="155"/>
    </location>
</feature>
<dbReference type="InterPro" id="IPR058329">
    <property type="entry name" value="Arp1_N"/>
</dbReference>
<evidence type="ECO:0000259" key="3">
    <source>
        <dbReference type="Pfam" id="PF26053"/>
    </source>
</evidence>
<dbReference type="Gene3D" id="3.90.1300.10">
    <property type="entry name" value="Amidase signature (AS) domain"/>
    <property type="match status" value="1"/>
</dbReference>
<sequence>MRAFGLIIALSLYVKVLLAIAVSKQVKLGNVSYYVAGTPELTIHEKLVSELVGSLEDSFLFPLTVINHSGSLDYSVLESVSANFSSSDDVFSAFFLETVLVQSSNVEVASLSNSSISTLGVSNVISLEGNALPNGPYFGSFLEGKLNVYRAYRLYADHYAAFQSGIVPSDEDANDFMVLPAGVAVAHAQTIAVPSKLYFTVTKEQPLAGYRVAVKDLYDIAGIKTSGSSRNYYDLYDEANVTCPSIQRVLDMGAVVVGKLKLTQFANGETPTADYVDYHAPFNPRGDGYQSPSSSSCGSGAAEAAYPWLDFTIGSDTGCSVRCPAGSQGLYGLRPTFDAISLDGVIPMSDIMDTAGYFARTPELFKVFGEAWYGANENISANYTSFPSTVYTFDIEEVPSAYIETRAGPEARAMFHDFVSNVVSFLNGTNETLPVYSKFTADTGRNLTEVSNNTWSGLAGYYQYVNIWEKFSNDYQMAFDGDTPFLDPIPKFRWDWAFFNFTETRYEEARANKELFDEWWNTNVTTPDSETCSNSVYMFLSNVGSTTYRNVYRTAPSGGQMSGFSDLMISSFARTPEAIVPLGEIAYNSTITLTQKYLPVTAAIGAAPGCDFMVLDLIAKLGEAGIINEVATGQRLFPSN</sequence>
<keyword evidence="5" id="KW-1185">Reference proteome</keyword>
<dbReference type="SUPFAM" id="SSF75304">
    <property type="entry name" value="Amidase signature (AS) enzymes"/>
    <property type="match status" value="1"/>
</dbReference>
<dbReference type="Pfam" id="PF26053">
    <property type="entry name" value="DUF8016"/>
    <property type="match status" value="1"/>
</dbReference>
<evidence type="ECO:0000313" key="4">
    <source>
        <dbReference type="EMBL" id="QLG72914.1"/>
    </source>
</evidence>
<dbReference type="Proteomes" id="UP000509704">
    <property type="component" value="Chromosome 4"/>
</dbReference>
<feature type="signal peptide" evidence="1">
    <location>
        <begin position="1"/>
        <end position="19"/>
    </location>
</feature>
<dbReference type="GeneID" id="59236637"/>
<evidence type="ECO:0000256" key="1">
    <source>
        <dbReference type="SAM" id="SignalP"/>
    </source>
</evidence>
<reference evidence="4 5" key="1">
    <citation type="submission" date="2020-07" db="EMBL/GenBank/DDBJ databases">
        <title>The yeast mating-type switching endonuclease HO is a domesticated member of an unorthodox homing genetic element family.</title>
        <authorList>
            <person name="Coughlan A.Y."/>
            <person name="Lombardi L."/>
            <person name="Braun-Galleani S."/>
            <person name="Martos A.R."/>
            <person name="Galeote V."/>
            <person name="Bigey F."/>
            <person name="Dequin S."/>
            <person name="Byrne K.P."/>
            <person name="Wolfe K.H."/>
        </authorList>
    </citation>
    <scope>NUCLEOTIDE SEQUENCE [LARGE SCALE GENOMIC DNA]</scope>
    <source>
        <strain evidence="4 5">NRRL Y-6702</strain>
    </source>
</reference>
<dbReference type="AlphaFoldDB" id="A0A7H9B3E0"/>
<proteinExistence type="predicted"/>